<keyword evidence="4" id="KW-1185">Reference proteome</keyword>
<evidence type="ECO:0000313" key="4">
    <source>
        <dbReference type="Proteomes" id="UP000094336"/>
    </source>
</evidence>
<dbReference type="EMBL" id="KV454428">
    <property type="protein sequence ID" value="ODQ81243.1"/>
    <property type="molecule type" value="Genomic_DNA"/>
</dbReference>
<dbReference type="AlphaFoldDB" id="A0A1E3QU85"/>
<evidence type="ECO:0000313" key="3">
    <source>
        <dbReference type="EMBL" id="ODQ81243.1"/>
    </source>
</evidence>
<name>A0A1E3QU85_9ASCO</name>
<sequence length="155" mass="17427">MSFSDSYDNTPSTTAEGDRGSRLTFLEGCEDENLSSLPDPENGQTLSQPLRTRLKVVWGLMVFSLAIMILVTTSYVRVMSIYTNDKWNRYFAHNSWIPVCIGLAAINMMFLKGPQQNLSLIVAKTGIFILLMVDIIVIASFTFGRLWINSHTPLE</sequence>
<dbReference type="Proteomes" id="UP000094336">
    <property type="component" value="Unassembled WGS sequence"/>
</dbReference>
<proteinExistence type="predicted"/>
<feature type="transmembrane region" description="Helical" evidence="2">
    <location>
        <begin position="56"/>
        <end position="76"/>
    </location>
</feature>
<evidence type="ECO:0000256" key="1">
    <source>
        <dbReference type="SAM" id="MobiDB-lite"/>
    </source>
</evidence>
<organism evidence="3 4">
    <name type="scientific">Babjeviella inositovora NRRL Y-12698</name>
    <dbReference type="NCBI Taxonomy" id="984486"/>
    <lineage>
        <taxon>Eukaryota</taxon>
        <taxon>Fungi</taxon>
        <taxon>Dikarya</taxon>
        <taxon>Ascomycota</taxon>
        <taxon>Saccharomycotina</taxon>
        <taxon>Pichiomycetes</taxon>
        <taxon>Serinales incertae sedis</taxon>
        <taxon>Babjeviella</taxon>
    </lineage>
</organism>
<keyword evidence="2" id="KW-1133">Transmembrane helix</keyword>
<reference evidence="4" key="1">
    <citation type="submission" date="2016-05" db="EMBL/GenBank/DDBJ databases">
        <title>Comparative genomics of biotechnologically important yeasts.</title>
        <authorList>
            <consortium name="DOE Joint Genome Institute"/>
            <person name="Riley R."/>
            <person name="Haridas S."/>
            <person name="Wolfe K.H."/>
            <person name="Lopes M.R."/>
            <person name="Hittinger C.T."/>
            <person name="Goker M."/>
            <person name="Salamov A."/>
            <person name="Wisecaver J."/>
            <person name="Long T.M."/>
            <person name="Aerts A.L."/>
            <person name="Barry K."/>
            <person name="Choi C."/>
            <person name="Clum A."/>
            <person name="Coughlan A.Y."/>
            <person name="Deshpande S."/>
            <person name="Douglass A.P."/>
            <person name="Hanson S.J."/>
            <person name="Klenk H.-P."/>
            <person name="Labutti K."/>
            <person name="Lapidus A."/>
            <person name="Lindquist E."/>
            <person name="Lipzen A."/>
            <person name="Meier-Kolthoff J.P."/>
            <person name="Ohm R.A."/>
            <person name="Otillar R.P."/>
            <person name="Pangilinan J."/>
            <person name="Peng Y."/>
            <person name="Rokas A."/>
            <person name="Rosa C.A."/>
            <person name="Scheuner C."/>
            <person name="Sibirny A.A."/>
            <person name="Slot J.C."/>
            <person name="Stielow J.B."/>
            <person name="Sun H."/>
            <person name="Kurtzman C.P."/>
            <person name="Blackwell M."/>
            <person name="Grigoriev I.V."/>
            <person name="Jeffries T.W."/>
        </authorList>
    </citation>
    <scope>NUCLEOTIDE SEQUENCE [LARGE SCALE GENOMIC DNA]</scope>
    <source>
        <strain evidence="4">NRRL Y-12698</strain>
    </source>
</reference>
<keyword evidence="2" id="KW-0812">Transmembrane</keyword>
<evidence type="ECO:0000256" key="2">
    <source>
        <dbReference type="SAM" id="Phobius"/>
    </source>
</evidence>
<dbReference type="RefSeq" id="XP_018986571.1">
    <property type="nucleotide sequence ID" value="XM_019128343.1"/>
</dbReference>
<feature type="transmembrane region" description="Helical" evidence="2">
    <location>
        <begin position="125"/>
        <end position="148"/>
    </location>
</feature>
<accession>A0A1E3QU85</accession>
<feature type="region of interest" description="Disordered" evidence="1">
    <location>
        <begin position="1"/>
        <end position="21"/>
    </location>
</feature>
<keyword evidence="2" id="KW-0472">Membrane</keyword>
<feature type="transmembrane region" description="Helical" evidence="2">
    <location>
        <begin position="96"/>
        <end position="113"/>
    </location>
</feature>
<protein>
    <submittedName>
        <fullName evidence="3">Uncharacterized protein</fullName>
    </submittedName>
</protein>
<gene>
    <name evidence="3" type="ORF">BABINDRAFT_160622</name>
</gene>
<feature type="compositionally biased region" description="Polar residues" evidence="1">
    <location>
        <begin position="1"/>
        <end position="15"/>
    </location>
</feature>
<dbReference type="GeneID" id="30146196"/>